<sequence length="652" mass="74283">MKKQPIFTKILIPLMGLVILEILILMISIYGQGLFSLIHKNSQDIIESRVEARRNYLESLMVNQWMNVSQTVQKINLLADGLVDAGKMDIEAIDDSSENAAPFLSAVSMDLISMMRTNHVTGVFMILNADNLEDSMTSKKYMDKPGLYFRDLDPESRASSENLDLLIERSPLLVVRNTQIATDKTWNTSFQFGTADVPYYDFLYEPTQATFYSKPDVTWEDMGFWSKPYTLFGETREAIAYSVPLRLSDGRVYGVLGVDILVDYLKQNLPSRELDGSGTASYFLSIHKSGNSEGSSTSYQDIIQLNSIEATIGEDREGKVVSDKKNYFTFSMPLHLFSTVGPFTDMEWQLGAAIPYKTMNRFADRMTFVMSVTIILTLGIGIVGSLVISLFLQKPIRKLALAIRSNKTTDKLRLRETGILEIDQMSEALEDLSDRLLQEQRNLQYERDHDFLTDLYNRRAFGRRIRELLEKKGGGNSIGAYIMMDLDNLKIVNDTYGHEYGDKYIRCASDAMREGLGDEAIYSRISGDEFNAFIFDEEGNRSRINALIERLQETIDNSFIMLPDGEKKQLRLSGGVSWYPEGGTNPDQLQKNADYAMYVVKKTTKSQIRVWSEATDLGKEKEEKKEENKEEKKEEKQDEPEQMKQDEPEQKA</sequence>
<proteinExistence type="predicted"/>
<dbReference type="InterPro" id="IPR052155">
    <property type="entry name" value="Biofilm_reg_signaling"/>
</dbReference>
<keyword evidence="5" id="KW-1185">Reference proteome</keyword>
<dbReference type="CDD" id="cd18773">
    <property type="entry name" value="PDC1_HK_sensor"/>
    <property type="match status" value="1"/>
</dbReference>
<dbReference type="InterPro" id="IPR029787">
    <property type="entry name" value="Nucleotide_cyclase"/>
</dbReference>
<dbReference type="HOGENOM" id="CLU_011770_0_0_9"/>
<accession>C2KYJ2</accession>
<evidence type="ECO:0000313" key="5">
    <source>
        <dbReference type="Proteomes" id="UP000004121"/>
    </source>
</evidence>
<dbReference type="InterPro" id="IPR000160">
    <property type="entry name" value="GGDEF_dom"/>
</dbReference>
<evidence type="ECO:0000256" key="2">
    <source>
        <dbReference type="SAM" id="Phobius"/>
    </source>
</evidence>
<dbReference type="AlphaFoldDB" id="C2KYJ2"/>
<gene>
    <name evidence="4" type="ORF">HMPREF6123_1561</name>
</gene>
<dbReference type="Gene3D" id="3.30.70.270">
    <property type="match status" value="1"/>
</dbReference>
<evidence type="ECO:0000256" key="1">
    <source>
        <dbReference type="SAM" id="MobiDB-lite"/>
    </source>
</evidence>
<dbReference type="Gene3D" id="3.30.450.20">
    <property type="entry name" value="PAS domain"/>
    <property type="match status" value="1"/>
</dbReference>
<dbReference type="SUPFAM" id="SSF55073">
    <property type="entry name" value="Nucleotide cyclase"/>
    <property type="match status" value="1"/>
</dbReference>
<feature type="transmembrane region" description="Helical" evidence="2">
    <location>
        <begin position="368"/>
        <end position="392"/>
    </location>
</feature>
<reference evidence="4 5" key="1">
    <citation type="submission" date="2009-04" db="EMBL/GenBank/DDBJ databases">
        <authorList>
            <person name="Qin X."/>
            <person name="Bachman B."/>
            <person name="Battles P."/>
            <person name="Bell A."/>
            <person name="Bess C."/>
            <person name="Bickham C."/>
            <person name="Chaboub L."/>
            <person name="Chen D."/>
            <person name="Coyle M."/>
            <person name="Deiros D.R."/>
            <person name="Dinh H."/>
            <person name="Forbes L."/>
            <person name="Fowler G."/>
            <person name="Francisco L."/>
            <person name="Fu Q."/>
            <person name="Gubbala S."/>
            <person name="Hale W."/>
            <person name="Han Y."/>
            <person name="Hemphill L."/>
            <person name="Highlander S.K."/>
            <person name="Hirani K."/>
            <person name="Hogues M."/>
            <person name="Jackson L."/>
            <person name="Jakkamsetti A."/>
            <person name="Javaid M."/>
            <person name="Jiang H."/>
            <person name="Korchina V."/>
            <person name="Kovar C."/>
            <person name="Lara F."/>
            <person name="Lee S."/>
            <person name="Mata R."/>
            <person name="Mathew T."/>
            <person name="Moen C."/>
            <person name="Morales K."/>
            <person name="Munidasa M."/>
            <person name="Nazareth L."/>
            <person name="Ngo R."/>
            <person name="Nguyen L."/>
            <person name="Okwuonu G."/>
            <person name="Ongeri F."/>
            <person name="Patil S."/>
            <person name="Petrosino J."/>
            <person name="Pham C."/>
            <person name="Pham P."/>
            <person name="Pu L.-L."/>
            <person name="Puazo M."/>
            <person name="Raj R."/>
            <person name="Reid J."/>
            <person name="Rouhana J."/>
            <person name="Saada N."/>
            <person name="Shang Y."/>
            <person name="Simmons D."/>
            <person name="Thornton R."/>
            <person name="Warren J."/>
            <person name="Weissenberger G."/>
            <person name="Zhang J."/>
            <person name="Zhang L."/>
            <person name="Zhou C."/>
            <person name="Zhu D."/>
            <person name="Muzny D."/>
            <person name="Worley K."/>
            <person name="Gibbs R."/>
        </authorList>
    </citation>
    <scope>NUCLEOTIDE SEQUENCE [LARGE SCALE GENOMIC DNA]</scope>
    <source>
        <strain evidence="4 5">F0268</strain>
    </source>
</reference>
<feature type="transmembrane region" description="Helical" evidence="2">
    <location>
        <begin position="12"/>
        <end position="31"/>
    </location>
</feature>
<dbReference type="NCBIfam" id="TIGR00254">
    <property type="entry name" value="GGDEF"/>
    <property type="match status" value="1"/>
</dbReference>
<keyword evidence="2" id="KW-0472">Membrane</keyword>
<name>C2KYJ2_9FIRM</name>
<dbReference type="PANTHER" id="PTHR44757">
    <property type="entry name" value="DIGUANYLATE CYCLASE DGCP"/>
    <property type="match status" value="1"/>
</dbReference>
<dbReference type="EMBL" id="ACKX01000159">
    <property type="protein sequence ID" value="EEJ51168.1"/>
    <property type="molecule type" value="Genomic_DNA"/>
</dbReference>
<organism evidence="4 5">
    <name type="scientific">Oribacterium sinus F0268</name>
    <dbReference type="NCBI Taxonomy" id="585501"/>
    <lineage>
        <taxon>Bacteria</taxon>
        <taxon>Bacillati</taxon>
        <taxon>Bacillota</taxon>
        <taxon>Clostridia</taxon>
        <taxon>Lachnospirales</taxon>
        <taxon>Lachnospiraceae</taxon>
        <taxon>Oribacterium</taxon>
    </lineage>
</organism>
<dbReference type="SMART" id="SM00267">
    <property type="entry name" value="GGDEF"/>
    <property type="match status" value="1"/>
</dbReference>
<feature type="compositionally biased region" description="Basic and acidic residues" evidence="1">
    <location>
        <begin position="616"/>
        <end position="652"/>
    </location>
</feature>
<protein>
    <submittedName>
        <fullName evidence="4">Diguanylate cyclase (GGDEF) domain protein</fullName>
    </submittedName>
</protein>
<feature type="region of interest" description="Disordered" evidence="1">
    <location>
        <begin position="611"/>
        <end position="652"/>
    </location>
</feature>
<feature type="domain" description="GGDEF" evidence="3">
    <location>
        <begin position="477"/>
        <end position="613"/>
    </location>
</feature>
<dbReference type="PROSITE" id="PS50887">
    <property type="entry name" value="GGDEF"/>
    <property type="match status" value="1"/>
</dbReference>
<dbReference type="RefSeq" id="WP_007156707.1">
    <property type="nucleotide sequence ID" value="NZ_GG668534.1"/>
</dbReference>
<dbReference type="Pfam" id="PF00990">
    <property type="entry name" value="GGDEF"/>
    <property type="match status" value="1"/>
</dbReference>
<dbReference type="InterPro" id="IPR043128">
    <property type="entry name" value="Rev_trsase/Diguanyl_cyclase"/>
</dbReference>
<dbReference type="OrthoDB" id="9813903at2"/>
<dbReference type="eggNOG" id="COG5001">
    <property type="taxonomic scope" value="Bacteria"/>
</dbReference>
<dbReference type="CDD" id="cd01949">
    <property type="entry name" value="GGDEF"/>
    <property type="match status" value="1"/>
</dbReference>
<dbReference type="InParanoid" id="C2KYJ2"/>
<keyword evidence="2" id="KW-1133">Transmembrane helix</keyword>
<dbReference type="PANTHER" id="PTHR44757:SF2">
    <property type="entry name" value="BIOFILM ARCHITECTURE MAINTENANCE PROTEIN MBAA"/>
    <property type="match status" value="1"/>
</dbReference>
<dbReference type="Proteomes" id="UP000004121">
    <property type="component" value="Unassembled WGS sequence"/>
</dbReference>
<evidence type="ECO:0000259" key="3">
    <source>
        <dbReference type="PROSITE" id="PS50887"/>
    </source>
</evidence>
<comment type="caution">
    <text evidence="4">The sequence shown here is derived from an EMBL/GenBank/DDBJ whole genome shotgun (WGS) entry which is preliminary data.</text>
</comment>
<dbReference type="STRING" id="585501.HMPREF6123_1561"/>
<keyword evidence="2" id="KW-0812">Transmembrane</keyword>
<evidence type="ECO:0000313" key="4">
    <source>
        <dbReference type="EMBL" id="EEJ51168.1"/>
    </source>
</evidence>